<dbReference type="EMBL" id="LQPE01000176">
    <property type="protein sequence ID" value="ORV96221.1"/>
    <property type="molecule type" value="Genomic_DNA"/>
</dbReference>
<name>A0A1X1XBB8_9MYCO</name>
<gene>
    <name evidence="1" type="ORF">AWC14_16870</name>
</gene>
<proteinExistence type="predicted"/>
<accession>A0A1X1XBB8</accession>
<dbReference type="AlphaFoldDB" id="A0A1X1XBB8"/>
<reference evidence="1 2" key="1">
    <citation type="submission" date="2016-01" db="EMBL/GenBank/DDBJ databases">
        <title>The new phylogeny of the genus Mycobacterium.</title>
        <authorList>
            <person name="Tarcisio F."/>
            <person name="Conor M."/>
            <person name="Antonella G."/>
            <person name="Elisabetta G."/>
            <person name="Giulia F.S."/>
            <person name="Sara T."/>
            <person name="Anna F."/>
            <person name="Clotilde B."/>
            <person name="Roberto B."/>
            <person name="Veronica D.S."/>
            <person name="Fabio R."/>
            <person name="Monica P."/>
            <person name="Olivier J."/>
            <person name="Enrico T."/>
            <person name="Nicola S."/>
        </authorList>
    </citation>
    <scope>NUCLEOTIDE SEQUENCE [LARGE SCALE GENOMIC DNA]</scope>
    <source>
        <strain evidence="1 2">DSM 45166</strain>
    </source>
</reference>
<evidence type="ECO:0000313" key="2">
    <source>
        <dbReference type="Proteomes" id="UP000193487"/>
    </source>
</evidence>
<keyword evidence="2" id="KW-1185">Reference proteome</keyword>
<organism evidence="1 2">
    <name type="scientific">Mycobacterium kyorinense</name>
    <dbReference type="NCBI Taxonomy" id="487514"/>
    <lineage>
        <taxon>Bacteria</taxon>
        <taxon>Bacillati</taxon>
        <taxon>Actinomycetota</taxon>
        <taxon>Actinomycetes</taxon>
        <taxon>Mycobacteriales</taxon>
        <taxon>Mycobacteriaceae</taxon>
        <taxon>Mycobacterium</taxon>
    </lineage>
</organism>
<comment type="caution">
    <text evidence="1">The sequence shown here is derived from an EMBL/GenBank/DDBJ whole genome shotgun (WGS) entry which is preliminary data.</text>
</comment>
<evidence type="ECO:0000313" key="1">
    <source>
        <dbReference type="EMBL" id="ORV96221.1"/>
    </source>
</evidence>
<dbReference type="Proteomes" id="UP000193487">
    <property type="component" value="Unassembled WGS sequence"/>
</dbReference>
<sequence>MRGPPVLVLSECDCCVQIRFAALDRCGQSGCEVLDIGGIANFRIEALIGIQVTTEDFFRLVDHHPTLARWFWTTKACRRPLTGISGS</sequence>
<protein>
    <submittedName>
        <fullName evidence="1">Uncharacterized protein</fullName>
    </submittedName>
</protein>